<dbReference type="InterPro" id="IPR006203">
    <property type="entry name" value="GHMP_knse_ATP-bd_CS"/>
</dbReference>
<dbReference type="FunFam" id="3.90.1150.10:FF:000013">
    <property type="entry name" value="Cystathionine beta-lyase"/>
    <property type="match status" value="1"/>
</dbReference>
<keyword evidence="16 26" id="KW-0456">Lyase</keyword>
<dbReference type="InterPro" id="IPR013750">
    <property type="entry name" value="GHMP_kinase_C_dom"/>
</dbReference>
<keyword evidence="14" id="KW-0443">Lipid metabolism</keyword>
<dbReference type="InterPro" id="IPR020568">
    <property type="entry name" value="Ribosomal_Su5_D2-typ_SF"/>
</dbReference>
<dbReference type="InterPro" id="IPR006204">
    <property type="entry name" value="GHMP_kinase_N_dom"/>
</dbReference>
<dbReference type="InterPro" id="IPR014721">
    <property type="entry name" value="Ribsml_uS5_D2-typ_fold_subgr"/>
</dbReference>
<evidence type="ECO:0000259" key="25">
    <source>
        <dbReference type="Pfam" id="PF08544"/>
    </source>
</evidence>
<dbReference type="EC" id="2.7.1.36" evidence="5"/>
<dbReference type="GO" id="GO:0005737">
    <property type="term" value="C:cytoplasm"/>
    <property type="evidence" value="ECO:0007669"/>
    <property type="project" value="UniProtKB-SubCell"/>
</dbReference>
<name>A0AAF0IUW9_9BASI</name>
<dbReference type="Gene3D" id="3.30.230.10">
    <property type="match status" value="1"/>
</dbReference>
<dbReference type="PRINTS" id="PR00959">
    <property type="entry name" value="MEVGALKINASE"/>
</dbReference>
<keyword evidence="8" id="KW-0028">Amino-acid biosynthesis</keyword>
<comment type="pathway">
    <text evidence="18">Isoprenoid biosynthesis; isopentenyl diphosphate biosynthesis via mevalonate pathway; isopentenyl diphosphate from (R)-mevalonate: step 1/3.</text>
</comment>
<protein>
    <recommendedName>
        <fullName evidence="23">Cystathionine beta-lyase</fullName>
        <ecNumber evidence="5">2.7.1.36</ecNumber>
        <ecNumber evidence="6">4.4.1.13</ecNumber>
    </recommendedName>
    <alternativeName>
        <fullName evidence="20">Cysteine-S-conjugate beta-lyase</fullName>
    </alternativeName>
</protein>
<dbReference type="GO" id="GO:0047804">
    <property type="term" value="F:cysteine-S-conjugate beta-lyase activity"/>
    <property type="evidence" value="ECO:0007669"/>
    <property type="project" value="UniProtKB-EC"/>
</dbReference>
<dbReference type="GO" id="GO:0071266">
    <property type="term" value="P:'de novo' L-methionine biosynthetic process"/>
    <property type="evidence" value="ECO:0007669"/>
    <property type="project" value="InterPro"/>
</dbReference>
<dbReference type="InterPro" id="IPR000277">
    <property type="entry name" value="Cys/Met-Metab_PyrdxlP-dep_enz"/>
</dbReference>
<evidence type="ECO:0000256" key="1">
    <source>
        <dbReference type="ARBA" id="ARBA00001933"/>
    </source>
</evidence>
<evidence type="ECO:0000256" key="20">
    <source>
        <dbReference type="ARBA" id="ARBA00047213"/>
    </source>
</evidence>
<dbReference type="Gene3D" id="3.40.640.10">
    <property type="entry name" value="Type I PLP-dependent aspartate aminotransferase-like (Major domain)"/>
    <property type="match status" value="2"/>
</dbReference>
<sequence>MPADLQACSFATQCATVYDPAHADQYGASSTPVYLTATFKGLPGAEYDYSRVSNPTRSVLEHHLTQIQGCKHAFAVSCGMACLDIIMRFVGPGEYVVAGDDLYGGSNRLLDLLRQQMNIQVLNVDTTDTMAVEQALVHRAAEHAAGRSARVALVLLESPTNPMIKIADLPRCVQLAREHAPGALTVVDNTMMSPFLMRPLDMGVDIVYDSATKYLSGHHDVMAGVLACNRDDLAAKMFFTIKSVGNGLAPLECFLLVRGIKTLALRMEKQQATTMRIAQYLEQLGFKVRYPGLRSYAGYAVHARQARGAGAVLSFETGQTALSEKIVAAVRLWGVSVSFGCVNSLITMPCQMSHASIPPEVRAERGLPENLIRLCVGIEDADDLIADLQQALLHAGAIQPTKSQKSSYVRVPVEDEMEVLRCAVAQRKAEAPSAVAAPTALTVSAPGKVILLGEHAVVHGVKAMAAATSLRCYGHVAPSADRLSLVMPDIALAHAWDEAALPWALVPRTEATPTDLEPSLHAALAALVGETWPHDDRRHAASLAFLYLYMHLAPPDAAAQAFELRSALPISAGLGSSAAVSVCLASLLLYTHGHLPLPAAHAPLPAEHAACINAWAFLAEKVIHGDPSGVDNTVATLGGAVAFTRALETNGLAANELEPLRFAAVRLLVTDTKVVRNTKELVARVRQQKEEEPERVAAALSMIQRLADEAHALLNDTTAPRAAQVARLGLLLELNHLQLVQLRVGHPALDKVRELCGRYGAATKLTGAGGGGCAISLLPDELSDEALGDLVAALHAQGFATYETEMGGPGVGVMVRPSDSDAAWPPRGAVASWAETAGTSFVFNDSAHGADLFGLRAPGNIYSRIGNPTVDVFEQRMAALEGGVGAIAASSGQSAQAMALLSLAQSGDNIVSSTFLYGGTYNQLKVLFPKWGVQTKFVSNASPEEIEKAIDSRTKAVYLETISNPRYAVPDLKAIAEVAHKHGVPVVVDNTFGMGGYIVRPIEHGADVVVHSATKWIGGHGTTIAGVVIDSGKFNWQQSGRFPQFTEPSEGYHGLKFWDTFGSATFAAYVRVVMLRDLGSCLNPFASFLLLQGLETLSLRAQRHCENALALAEWLEQHEQVSWVLYPGLKSHPTHDIAQKYLKNGFGGVISFGIKGTEAQASKFVDSLKLASNLANVGDLKTLVIHPASTTHQQLNDEEQVSSGVTKDLIRVSVGCEHIEDIRGDFAQAFAASA</sequence>
<evidence type="ECO:0000256" key="22">
    <source>
        <dbReference type="ARBA" id="ARBA00047625"/>
    </source>
</evidence>
<dbReference type="EC" id="4.4.1.13" evidence="6"/>
<comment type="pathway">
    <text evidence="19">Amino-acid biosynthesis; L-methionine biosynthesis via de novo pathway; L-homocysteine from L-cystathionine: step 1/1.</text>
</comment>
<keyword evidence="9" id="KW-0808">Transferase</keyword>
<evidence type="ECO:0000256" key="2">
    <source>
        <dbReference type="ARBA" id="ARBA00004496"/>
    </source>
</evidence>
<dbReference type="GO" id="GO:0004496">
    <property type="term" value="F:mevalonate kinase activity"/>
    <property type="evidence" value="ECO:0007669"/>
    <property type="project" value="UniProtKB-EC"/>
</dbReference>
<evidence type="ECO:0000256" key="5">
    <source>
        <dbReference type="ARBA" id="ARBA00012103"/>
    </source>
</evidence>
<comment type="catalytic activity">
    <reaction evidence="21">
        <text>L,L-cystathionine + H2O = L-homocysteine + pyruvate + NH4(+)</text>
        <dbReference type="Rhea" id="RHEA:13965"/>
        <dbReference type="ChEBI" id="CHEBI:15361"/>
        <dbReference type="ChEBI" id="CHEBI:15377"/>
        <dbReference type="ChEBI" id="CHEBI:28938"/>
        <dbReference type="ChEBI" id="CHEBI:58161"/>
        <dbReference type="ChEBI" id="CHEBI:58199"/>
    </reaction>
</comment>
<dbReference type="InterPro" id="IPR054542">
    <property type="entry name" value="Cys_met_metab_PP"/>
</dbReference>
<keyword evidence="11" id="KW-0418">Kinase</keyword>
<dbReference type="InterPro" id="IPR006235">
    <property type="entry name" value="OAc-hSer/O-AcSer_sulfhydrylase"/>
</dbReference>
<dbReference type="NCBIfam" id="TIGR01329">
    <property type="entry name" value="cysta_beta_ly_E"/>
    <property type="match status" value="1"/>
</dbReference>
<comment type="subcellular location">
    <subcellularLocation>
        <location evidence="2">Cytoplasm</location>
    </subcellularLocation>
</comment>
<comment type="catalytic activity">
    <reaction evidence="17">
        <text>(R)-mevalonate + ATP = (R)-5-phosphomevalonate + ADP + H(+)</text>
        <dbReference type="Rhea" id="RHEA:17065"/>
        <dbReference type="ChEBI" id="CHEBI:15378"/>
        <dbReference type="ChEBI" id="CHEBI:30616"/>
        <dbReference type="ChEBI" id="CHEBI:36464"/>
        <dbReference type="ChEBI" id="CHEBI:58146"/>
        <dbReference type="ChEBI" id="CHEBI:456216"/>
        <dbReference type="EC" id="2.7.1.36"/>
    </reaction>
    <physiologicalReaction direction="left-to-right" evidence="17">
        <dbReference type="Rhea" id="RHEA:17066"/>
    </physiologicalReaction>
</comment>
<dbReference type="NCBIfam" id="TIGR00549">
    <property type="entry name" value="mevalon_kin"/>
    <property type="match status" value="1"/>
</dbReference>
<dbReference type="EMBL" id="CP119908">
    <property type="protein sequence ID" value="WFD17888.1"/>
    <property type="molecule type" value="Genomic_DNA"/>
</dbReference>
<evidence type="ECO:0000256" key="8">
    <source>
        <dbReference type="ARBA" id="ARBA00022605"/>
    </source>
</evidence>
<dbReference type="Gene3D" id="3.90.1150.10">
    <property type="entry name" value="Aspartate Aminotransferase, domain 1"/>
    <property type="match status" value="2"/>
</dbReference>
<feature type="domain" description="GHMP kinase C-terminal" evidence="25">
    <location>
        <begin position="726"/>
        <end position="785"/>
    </location>
</feature>
<dbReference type="InterPro" id="IPR006205">
    <property type="entry name" value="Mev_gal_kin"/>
</dbReference>
<dbReference type="GO" id="GO:0030170">
    <property type="term" value="F:pyridoxal phosphate binding"/>
    <property type="evidence" value="ECO:0007669"/>
    <property type="project" value="InterPro"/>
</dbReference>
<dbReference type="CDD" id="cd00614">
    <property type="entry name" value="CGS_like"/>
    <property type="match status" value="1"/>
</dbReference>
<dbReference type="Proteomes" id="UP001220961">
    <property type="component" value="Chromosome 1"/>
</dbReference>
<comment type="similarity">
    <text evidence="4">Belongs to the trans-sulfuration enzymes family.</text>
</comment>
<evidence type="ECO:0000256" key="15">
    <source>
        <dbReference type="ARBA" id="ARBA00023167"/>
    </source>
</evidence>
<feature type="domain" description="GHMP kinase N-terminal" evidence="24">
    <location>
        <begin position="562"/>
        <end position="638"/>
    </location>
</feature>
<dbReference type="InterPro" id="IPR036554">
    <property type="entry name" value="GHMP_kinase_C_sf"/>
</dbReference>
<evidence type="ECO:0000256" key="16">
    <source>
        <dbReference type="ARBA" id="ARBA00023239"/>
    </source>
</evidence>
<dbReference type="GO" id="GO:0016765">
    <property type="term" value="F:transferase activity, transferring alkyl or aryl (other than methyl) groups"/>
    <property type="evidence" value="ECO:0007669"/>
    <property type="project" value="InterPro"/>
</dbReference>
<evidence type="ECO:0000256" key="4">
    <source>
        <dbReference type="ARBA" id="ARBA00009077"/>
    </source>
</evidence>
<accession>A0AAF0IUW9</accession>
<dbReference type="SUPFAM" id="SSF53383">
    <property type="entry name" value="PLP-dependent transferases"/>
    <property type="match status" value="2"/>
</dbReference>
<keyword evidence="13" id="KW-0663">Pyridoxal phosphate</keyword>
<evidence type="ECO:0000256" key="23">
    <source>
        <dbReference type="ARBA" id="ARBA00072331"/>
    </source>
</evidence>
<dbReference type="NCBIfam" id="TIGR01326">
    <property type="entry name" value="OAH_OAS_sulfhy"/>
    <property type="match status" value="1"/>
</dbReference>
<dbReference type="GO" id="GO:0019346">
    <property type="term" value="P:transsulfuration"/>
    <property type="evidence" value="ECO:0007669"/>
    <property type="project" value="InterPro"/>
</dbReference>
<evidence type="ECO:0000256" key="12">
    <source>
        <dbReference type="ARBA" id="ARBA00022840"/>
    </source>
</evidence>
<dbReference type="Pfam" id="PF08544">
    <property type="entry name" value="GHMP_kinases_C"/>
    <property type="match status" value="1"/>
</dbReference>
<dbReference type="GO" id="GO:0008299">
    <property type="term" value="P:isoprenoid biosynthetic process"/>
    <property type="evidence" value="ECO:0007669"/>
    <property type="project" value="InterPro"/>
</dbReference>
<dbReference type="InterPro" id="IPR015422">
    <property type="entry name" value="PyrdxlP-dep_Trfase_small"/>
</dbReference>
<evidence type="ECO:0000256" key="18">
    <source>
        <dbReference type="ARBA" id="ARBA00029438"/>
    </source>
</evidence>
<keyword evidence="27" id="KW-1185">Reference proteome</keyword>
<evidence type="ECO:0000256" key="21">
    <source>
        <dbReference type="ARBA" id="ARBA00047517"/>
    </source>
</evidence>
<keyword evidence="12" id="KW-0067">ATP-binding</keyword>
<proteinExistence type="inferred from homology"/>
<keyword evidence="15" id="KW-0486">Methionine biosynthesis</keyword>
<comment type="cofactor">
    <cofactor evidence="1">
        <name>pyridoxal 5'-phosphate</name>
        <dbReference type="ChEBI" id="CHEBI:597326"/>
    </cofactor>
</comment>
<organism evidence="26 27">
    <name type="scientific">Malassezia caprae</name>
    <dbReference type="NCBI Taxonomy" id="1381934"/>
    <lineage>
        <taxon>Eukaryota</taxon>
        <taxon>Fungi</taxon>
        <taxon>Dikarya</taxon>
        <taxon>Basidiomycota</taxon>
        <taxon>Ustilaginomycotina</taxon>
        <taxon>Malasseziomycetes</taxon>
        <taxon>Malasseziales</taxon>
        <taxon>Malasseziaceae</taxon>
        <taxon>Malassezia</taxon>
    </lineage>
</organism>
<evidence type="ECO:0000256" key="10">
    <source>
        <dbReference type="ARBA" id="ARBA00022741"/>
    </source>
</evidence>
<evidence type="ECO:0000256" key="11">
    <source>
        <dbReference type="ARBA" id="ARBA00022777"/>
    </source>
</evidence>
<evidence type="ECO:0000256" key="14">
    <source>
        <dbReference type="ARBA" id="ARBA00023098"/>
    </source>
</evidence>
<evidence type="ECO:0000256" key="17">
    <source>
        <dbReference type="ARBA" id="ARBA00029310"/>
    </source>
</evidence>
<dbReference type="FunFam" id="3.40.640.10:FF:000046">
    <property type="entry name" value="Cystathionine gamma-lyase"/>
    <property type="match status" value="1"/>
</dbReference>
<dbReference type="InterPro" id="IPR006238">
    <property type="entry name" value="Cys_b_lyase_euk"/>
</dbReference>
<dbReference type="AlphaFoldDB" id="A0AAF0IUW9"/>
<dbReference type="InterPro" id="IPR015424">
    <property type="entry name" value="PyrdxlP-dep_Trfase"/>
</dbReference>
<dbReference type="PROSITE" id="PS00868">
    <property type="entry name" value="CYS_MET_METAB_PP"/>
    <property type="match status" value="2"/>
</dbReference>
<keyword evidence="7" id="KW-0444">Lipid biosynthesis</keyword>
<dbReference type="SUPFAM" id="SSF54211">
    <property type="entry name" value="Ribosomal protein S5 domain 2-like"/>
    <property type="match status" value="1"/>
</dbReference>
<gene>
    <name evidence="26" type="primary">STR3</name>
    <name evidence="26" type="ORF">MCAP1_000097</name>
</gene>
<dbReference type="PANTHER" id="PTHR11808:SF50">
    <property type="entry name" value="CYSTATHIONINE BETA-LYASE"/>
    <property type="match status" value="1"/>
</dbReference>
<dbReference type="GO" id="GO:0005524">
    <property type="term" value="F:ATP binding"/>
    <property type="evidence" value="ECO:0007669"/>
    <property type="project" value="UniProtKB-KW"/>
</dbReference>
<evidence type="ECO:0000256" key="6">
    <source>
        <dbReference type="ARBA" id="ARBA00012224"/>
    </source>
</evidence>
<evidence type="ECO:0000256" key="9">
    <source>
        <dbReference type="ARBA" id="ARBA00022679"/>
    </source>
</evidence>
<dbReference type="Gene3D" id="3.30.70.890">
    <property type="entry name" value="GHMP kinase, C-terminal domain"/>
    <property type="match status" value="1"/>
</dbReference>
<dbReference type="Pfam" id="PF01053">
    <property type="entry name" value="Cys_Met_Meta_PP"/>
    <property type="match status" value="2"/>
</dbReference>
<dbReference type="SUPFAM" id="SSF55060">
    <property type="entry name" value="GHMP Kinase, C-terminal domain"/>
    <property type="match status" value="1"/>
</dbReference>
<dbReference type="InterPro" id="IPR015421">
    <property type="entry name" value="PyrdxlP-dep_Trfase_major"/>
</dbReference>
<dbReference type="PANTHER" id="PTHR11808">
    <property type="entry name" value="TRANS-SULFURATION ENZYME FAMILY MEMBER"/>
    <property type="match status" value="1"/>
</dbReference>
<evidence type="ECO:0000256" key="13">
    <source>
        <dbReference type="ARBA" id="ARBA00022898"/>
    </source>
</evidence>
<dbReference type="FunFam" id="3.40.640.10:FF:000035">
    <property type="entry name" value="O-succinylhomoserine sulfhydrylase"/>
    <property type="match status" value="1"/>
</dbReference>
<evidence type="ECO:0000256" key="7">
    <source>
        <dbReference type="ARBA" id="ARBA00022516"/>
    </source>
</evidence>
<evidence type="ECO:0000256" key="3">
    <source>
        <dbReference type="ARBA" id="ARBA00006495"/>
    </source>
</evidence>
<evidence type="ECO:0000313" key="26">
    <source>
        <dbReference type="EMBL" id="WFD17888.1"/>
    </source>
</evidence>
<comment type="similarity">
    <text evidence="3">Belongs to the GHMP kinase family. Mevalonate kinase subfamily.</text>
</comment>
<dbReference type="Pfam" id="PF00288">
    <property type="entry name" value="GHMP_kinases_N"/>
    <property type="match status" value="1"/>
</dbReference>
<keyword evidence="10" id="KW-0547">Nucleotide-binding</keyword>
<comment type="catalytic activity">
    <reaction evidence="22">
        <text>an S-substituted L-cysteine + H2O = a thiol + pyruvate + NH4(+)</text>
        <dbReference type="Rhea" id="RHEA:18121"/>
        <dbReference type="ChEBI" id="CHEBI:15361"/>
        <dbReference type="ChEBI" id="CHEBI:15377"/>
        <dbReference type="ChEBI" id="CHEBI:28938"/>
        <dbReference type="ChEBI" id="CHEBI:29256"/>
        <dbReference type="ChEBI" id="CHEBI:58717"/>
        <dbReference type="EC" id="4.4.1.13"/>
    </reaction>
</comment>
<evidence type="ECO:0000313" key="27">
    <source>
        <dbReference type="Proteomes" id="UP001220961"/>
    </source>
</evidence>
<evidence type="ECO:0000259" key="24">
    <source>
        <dbReference type="Pfam" id="PF00288"/>
    </source>
</evidence>
<reference evidence="26" key="1">
    <citation type="submission" date="2023-03" db="EMBL/GenBank/DDBJ databases">
        <title>Mating type loci evolution in Malassezia.</title>
        <authorList>
            <person name="Coelho M.A."/>
        </authorList>
    </citation>
    <scope>NUCLEOTIDE SEQUENCE</scope>
    <source>
        <strain evidence="26">CBS 10434</strain>
    </source>
</reference>
<evidence type="ECO:0000256" key="19">
    <source>
        <dbReference type="ARBA" id="ARBA00046315"/>
    </source>
</evidence>
<dbReference type="PROSITE" id="PS00627">
    <property type="entry name" value="GHMP_KINASES_ATP"/>
    <property type="match status" value="1"/>
</dbReference>